<dbReference type="STRING" id="420953.SAMN05192543_10188"/>
<protein>
    <submittedName>
        <fullName evidence="1">L-rhamnose mutarotase</fullName>
    </submittedName>
</protein>
<dbReference type="InterPro" id="IPR011008">
    <property type="entry name" value="Dimeric_a/b-barrel"/>
</dbReference>
<dbReference type="Gene3D" id="3.30.70.100">
    <property type="match status" value="1"/>
</dbReference>
<name>A0A1I3D3M3_9BURK</name>
<dbReference type="PANTHER" id="PTHR43239">
    <property type="entry name" value="UPF0734 PROTEIN DDB_G0273871/DDB_G0273177"/>
    <property type="match status" value="1"/>
</dbReference>
<keyword evidence="2" id="KW-1185">Reference proteome</keyword>
<organism evidence="1 2">
    <name type="scientific">Paraburkholderia megapolitana</name>
    <dbReference type="NCBI Taxonomy" id="420953"/>
    <lineage>
        <taxon>Bacteria</taxon>
        <taxon>Pseudomonadati</taxon>
        <taxon>Pseudomonadota</taxon>
        <taxon>Betaproteobacteria</taxon>
        <taxon>Burkholderiales</taxon>
        <taxon>Burkholderiaceae</taxon>
        <taxon>Paraburkholderia</taxon>
    </lineage>
</organism>
<dbReference type="Pfam" id="PF05336">
    <property type="entry name" value="rhaM"/>
    <property type="match status" value="1"/>
</dbReference>
<dbReference type="EMBL" id="FOQU01000001">
    <property type="protein sequence ID" value="SFH81208.1"/>
    <property type="molecule type" value="Genomic_DNA"/>
</dbReference>
<evidence type="ECO:0000313" key="1">
    <source>
        <dbReference type="EMBL" id="SFH81208.1"/>
    </source>
</evidence>
<dbReference type="Proteomes" id="UP000199548">
    <property type="component" value="Unassembled WGS sequence"/>
</dbReference>
<evidence type="ECO:0000313" key="2">
    <source>
        <dbReference type="Proteomes" id="UP000199548"/>
    </source>
</evidence>
<dbReference type="InterPro" id="IPR008000">
    <property type="entry name" value="Rham/fucose_mutarotase"/>
</dbReference>
<sequence>MLRHCLTLDLRDDPVSIAEYDRYHCAVWPEVLEHLRQSGIHDMTIWRRGNRLTMLIETSPSFDLAQLVVTASSHPRVKEWEQLMATFQRPLADAQGAGLWQPMNEIFNLHAQIVGESDE</sequence>
<dbReference type="InterPro" id="IPR052996">
    <property type="entry name" value="Carb_Metab_Mutarotase"/>
</dbReference>
<accession>A0A1I3D3M3</accession>
<dbReference type="AlphaFoldDB" id="A0A1I3D3M3"/>
<reference evidence="1 2" key="1">
    <citation type="submission" date="2016-10" db="EMBL/GenBank/DDBJ databases">
        <authorList>
            <person name="de Groot N.N."/>
        </authorList>
    </citation>
    <scope>NUCLEOTIDE SEQUENCE [LARGE SCALE GENOMIC DNA]</scope>
    <source>
        <strain evidence="1 2">LMG 23650</strain>
    </source>
</reference>
<dbReference type="PANTHER" id="PTHR43239:SF1">
    <property type="entry name" value="UPF0734 PROTEIN DDB_G0273871_DDB_G0273177"/>
    <property type="match status" value="1"/>
</dbReference>
<proteinExistence type="predicted"/>
<dbReference type="SUPFAM" id="SSF54909">
    <property type="entry name" value="Dimeric alpha+beta barrel"/>
    <property type="match status" value="1"/>
</dbReference>
<dbReference type="GO" id="GO:0016857">
    <property type="term" value="F:racemase and epimerase activity, acting on carbohydrates and derivatives"/>
    <property type="evidence" value="ECO:0007669"/>
    <property type="project" value="InterPro"/>
</dbReference>
<gene>
    <name evidence="1" type="ORF">SAMN05192543_10188</name>
</gene>